<dbReference type="RefSeq" id="WP_096183916.1">
    <property type="nucleotide sequence ID" value="NZ_BDUF01000109.1"/>
</dbReference>
<dbReference type="Proteomes" id="UP000217785">
    <property type="component" value="Unassembled WGS sequence"/>
</dbReference>
<dbReference type="OrthoDB" id="2078085at2"/>
<dbReference type="AlphaFoldDB" id="A0A292YSA0"/>
<proteinExistence type="predicted"/>
<gene>
    <name evidence="1" type="ORF">EFBL_3482</name>
</gene>
<reference evidence="2" key="1">
    <citation type="submission" date="2017-07" db="EMBL/GenBank/DDBJ databases">
        <title>Draft genome sequence of Effusibacillus lacus strain skLN1.</title>
        <authorList>
            <person name="Watanabe M."/>
            <person name="Kojima H."/>
            <person name="Fukui M."/>
        </authorList>
    </citation>
    <scope>NUCLEOTIDE SEQUENCE [LARGE SCALE GENOMIC DNA]</scope>
    <source>
        <strain evidence="2">skLN1</strain>
    </source>
</reference>
<dbReference type="Gene3D" id="3.30.470.20">
    <property type="entry name" value="ATP-grasp fold, B domain"/>
    <property type="match status" value="1"/>
</dbReference>
<sequence>MGYLLLHTGQPTAKRLLRRIPKLTGIESLESVTNKDLVIRWGNTIGSDSVPEVTLNPRFAILATRSRHEMQSIFRVNGIRCLSSTEGRERSVSLSRHYRVPVFNMRALALYRIDGNPIWLNKRISQVQENFREIRLDEDKIATRVTRLAVRAVHALGLDFGLVSIGMTSQKVLYVLDVSPTPVLKEKLLDHYVNAILDWISEEEYPFTPSFLMGTDLEFVLRNQEGKLVIASSYLPRNGKVGCDALSIRRLGRRFPLAELRPDPSSSPLDLVNNIEETMKVAKRLVPKHLQWLAGSMPLKKFAIGGHIHFSNLPLSSRLIKAMDSYLALPVMLLEDTSASVKRRPKYGFLGDIRLKSHGGWEYRTLSSWIVSPEIARAVLCLAHLVATHYWDLRKTPLSLPELQKAFYNGDKETLRPFFEDLWKDIQSTNTYQRYEEYLDIIPNMIQKGESWDESNDIKRTWGIKYGRSQQRTDKRIRA</sequence>
<evidence type="ECO:0000313" key="2">
    <source>
        <dbReference type="Proteomes" id="UP000217785"/>
    </source>
</evidence>
<name>A0A292YSA0_9BACL</name>
<accession>A0A292YSA0</accession>
<evidence type="ECO:0000313" key="1">
    <source>
        <dbReference type="EMBL" id="GAX91791.1"/>
    </source>
</evidence>
<evidence type="ECO:0008006" key="3">
    <source>
        <dbReference type="Google" id="ProtNLM"/>
    </source>
</evidence>
<dbReference type="Pfam" id="PF14395">
    <property type="entry name" value="COOH-NH2_lig"/>
    <property type="match status" value="1"/>
</dbReference>
<comment type="caution">
    <text evidence="1">The sequence shown here is derived from an EMBL/GenBank/DDBJ whole genome shotgun (WGS) entry which is preliminary data.</text>
</comment>
<keyword evidence="2" id="KW-1185">Reference proteome</keyword>
<protein>
    <recommendedName>
        <fullName evidence="3">Phage phiEco32-like COOH-NH2 ligase-type 2</fullName>
    </recommendedName>
</protein>
<dbReference type="EMBL" id="BDUF01000109">
    <property type="protein sequence ID" value="GAX91791.1"/>
    <property type="molecule type" value="Genomic_DNA"/>
</dbReference>
<organism evidence="1 2">
    <name type="scientific">Effusibacillus lacus</name>
    <dbReference type="NCBI Taxonomy" id="1348429"/>
    <lineage>
        <taxon>Bacteria</taxon>
        <taxon>Bacillati</taxon>
        <taxon>Bacillota</taxon>
        <taxon>Bacilli</taxon>
        <taxon>Bacillales</taxon>
        <taxon>Alicyclobacillaceae</taxon>
        <taxon>Effusibacillus</taxon>
    </lineage>
</organism>
<dbReference type="InterPro" id="IPR025681">
    <property type="entry name" value="COOH-NH2_lig"/>
</dbReference>